<sequence length="76" mass="8777">MEAGDNCRAGVGVRRDKYGVGLFRIHCFFCNIPFKRAFWVVFTKGNEVSAFALKRNKANAFTLYEFLKKIKLLLLK</sequence>
<reference evidence="2" key="5">
    <citation type="submission" date="2018-04" db="UniProtKB">
        <authorList>
            <consortium name="EnsemblFungi"/>
        </authorList>
    </citation>
    <scope>IDENTIFICATION</scope>
    <source>
        <strain evidence="2">R3-111a-1</strain>
    </source>
</reference>
<reference evidence="2" key="4">
    <citation type="journal article" date="2015" name="G3 (Bethesda)">
        <title>Genome sequences of three phytopathogenic species of the Magnaporthaceae family of fungi.</title>
        <authorList>
            <person name="Okagaki L.H."/>
            <person name="Nunes C.C."/>
            <person name="Sailsbery J."/>
            <person name="Clay B."/>
            <person name="Brown D."/>
            <person name="John T."/>
            <person name="Oh Y."/>
            <person name="Young N."/>
            <person name="Fitzgerald M."/>
            <person name="Haas B.J."/>
            <person name="Zeng Q."/>
            <person name="Young S."/>
            <person name="Adiconis X."/>
            <person name="Fan L."/>
            <person name="Levin J.Z."/>
            <person name="Mitchell T.K."/>
            <person name="Okubara P.A."/>
            <person name="Farman M.L."/>
            <person name="Kohn L.M."/>
            <person name="Birren B."/>
            <person name="Ma L.-J."/>
            <person name="Dean R.A."/>
        </authorList>
    </citation>
    <scope>NUCLEOTIDE SEQUENCE</scope>
    <source>
        <strain evidence="2">R3-111a-1</strain>
    </source>
</reference>
<organism evidence="1">
    <name type="scientific">Gaeumannomyces tritici (strain R3-111a-1)</name>
    <name type="common">Wheat and barley take-all root rot fungus</name>
    <name type="synonym">Gaeumannomyces graminis var. tritici</name>
    <dbReference type="NCBI Taxonomy" id="644352"/>
    <lineage>
        <taxon>Eukaryota</taxon>
        <taxon>Fungi</taxon>
        <taxon>Dikarya</taxon>
        <taxon>Ascomycota</taxon>
        <taxon>Pezizomycotina</taxon>
        <taxon>Sordariomycetes</taxon>
        <taxon>Sordariomycetidae</taxon>
        <taxon>Magnaporthales</taxon>
        <taxon>Magnaporthaceae</taxon>
        <taxon>Gaeumannomyces</taxon>
    </lineage>
</organism>
<evidence type="ECO:0000313" key="3">
    <source>
        <dbReference type="Proteomes" id="UP000006039"/>
    </source>
</evidence>
<reference evidence="1" key="3">
    <citation type="submission" date="2010-09" db="EMBL/GenBank/DDBJ databases">
        <title>Annotation of Gaeumannomyces graminis var. tritici R3-111a-1.</title>
        <authorList>
            <consortium name="The Broad Institute Genome Sequencing Platform"/>
            <person name="Ma L.-J."/>
            <person name="Dead R."/>
            <person name="Young S.K."/>
            <person name="Zeng Q."/>
            <person name="Gargeya S."/>
            <person name="Fitzgerald M."/>
            <person name="Haas B."/>
            <person name="Abouelleil A."/>
            <person name="Alvarado L."/>
            <person name="Arachchi H.M."/>
            <person name="Berlin A."/>
            <person name="Brown A."/>
            <person name="Chapman S.B."/>
            <person name="Chen Z."/>
            <person name="Dunbar C."/>
            <person name="Freedman E."/>
            <person name="Gearin G."/>
            <person name="Gellesch M."/>
            <person name="Goldberg J."/>
            <person name="Griggs A."/>
            <person name="Gujja S."/>
            <person name="Heiman D."/>
            <person name="Howarth C."/>
            <person name="Larson L."/>
            <person name="Lui A."/>
            <person name="MacDonald P.J.P."/>
            <person name="Mehta T."/>
            <person name="Montmayeur A."/>
            <person name="Murphy C."/>
            <person name="Neiman D."/>
            <person name="Pearson M."/>
            <person name="Priest M."/>
            <person name="Roberts A."/>
            <person name="Saif S."/>
            <person name="Shea T."/>
            <person name="Shenoy N."/>
            <person name="Sisk P."/>
            <person name="Stolte C."/>
            <person name="Sykes S."/>
            <person name="Yandava C."/>
            <person name="Wortman J."/>
            <person name="Nusbaum C."/>
            <person name="Birren B."/>
        </authorList>
    </citation>
    <scope>NUCLEOTIDE SEQUENCE</scope>
    <source>
        <strain evidence="1">R3-111a-1</strain>
    </source>
</reference>
<gene>
    <name evidence="2" type="primary">20353291</name>
    <name evidence="1" type="ORF">GGTG_12833</name>
</gene>
<proteinExistence type="predicted"/>
<dbReference type="AlphaFoldDB" id="J3PH53"/>
<evidence type="ECO:0000313" key="1">
    <source>
        <dbReference type="EMBL" id="EJT69950.1"/>
    </source>
</evidence>
<dbReference type="EnsemblFungi" id="EJT69950">
    <property type="protein sequence ID" value="EJT69950"/>
    <property type="gene ID" value="GGTG_12833"/>
</dbReference>
<dbReference type="GeneID" id="20353291"/>
<dbReference type="RefSeq" id="XP_009228998.1">
    <property type="nucleotide sequence ID" value="XM_009230734.1"/>
</dbReference>
<accession>J3PH53</accession>
<dbReference type="HOGENOM" id="CLU_2654643_0_0_1"/>
<dbReference type="VEuPathDB" id="FungiDB:GGTG_12833"/>
<reference evidence="1" key="2">
    <citation type="submission" date="2010-07" db="EMBL/GenBank/DDBJ databases">
        <authorList>
            <consortium name="The Broad Institute Genome Sequencing Platform"/>
            <consortium name="Broad Institute Genome Sequencing Center for Infectious Disease"/>
            <person name="Ma L.-J."/>
            <person name="Dead R."/>
            <person name="Young S."/>
            <person name="Zeng Q."/>
            <person name="Koehrsen M."/>
            <person name="Alvarado L."/>
            <person name="Berlin A."/>
            <person name="Chapman S.B."/>
            <person name="Chen Z."/>
            <person name="Freedman E."/>
            <person name="Gellesch M."/>
            <person name="Goldberg J."/>
            <person name="Griggs A."/>
            <person name="Gujja S."/>
            <person name="Heilman E.R."/>
            <person name="Heiman D."/>
            <person name="Hepburn T."/>
            <person name="Howarth C."/>
            <person name="Jen D."/>
            <person name="Larson L."/>
            <person name="Mehta T."/>
            <person name="Neiman D."/>
            <person name="Pearson M."/>
            <person name="Roberts A."/>
            <person name="Saif S."/>
            <person name="Shea T."/>
            <person name="Shenoy N."/>
            <person name="Sisk P."/>
            <person name="Stolte C."/>
            <person name="Sykes S."/>
            <person name="Walk T."/>
            <person name="White J."/>
            <person name="Yandava C."/>
            <person name="Haas B."/>
            <person name="Nusbaum C."/>
            <person name="Birren B."/>
        </authorList>
    </citation>
    <scope>NUCLEOTIDE SEQUENCE</scope>
    <source>
        <strain evidence="1">R3-111a-1</strain>
    </source>
</reference>
<dbReference type="Proteomes" id="UP000006039">
    <property type="component" value="Unassembled WGS sequence"/>
</dbReference>
<protein>
    <submittedName>
        <fullName evidence="1 2">Uncharacterized protein</fullName>
    </submittedName>
</protein>
<dbReference type="EMBL" id="GL385403">
    <property type="protein sequence ID" value="EJT69950.1"/>
    <property type="molecule type" value="Genomic_DNA"/>
</dbReference>
<reference evidence="3" key="1">
    <citation type="submission" date="2010-07" db="EMBL/GenBank/DDBJ databases">
        <title>The genome sequence of Gaeumannomyces graminis var. tritici strain R3-111a-1.</title>
        <authorList>
            <consortium name="The Broad Institute Genome Sequencing Platform"/>
            <person name="Ma L.-J."/>
            <person name="Dead R."/>
            <person name="Young S."/>
            <person name="Zeng Q."/>
            <person name="Koehrsen M."/>
            <person name="Alvarado L."/>
            <person name="Berlin A."/>
            <person name="Chapman S.B."/>
            <person name="Chen Z."/>
            <person name="Freedman E."/>
            <person name="Gellesch M."/>
            <person name="Goldberg J."/>
            <person name="Griggs A."/>
            <person name="Gujja S."/>
            <person name="Heilman E.R."/>
            <person name="Heiman D."/>
            <person name="Hepburn T."/>
            <person name="Howarth C."/>
            <person name="Jen D."/>
            <person name="Larson L."/>
            <person name="Mehta T."/>
            <person name="Neiman D."/>
            <person name="Pearson M."/>
            <person name="Roberts A."/>
            <person name="Saif S."/>
            <person name="Shea T."/>
            <person name="Shenoy N."/>
            <person name="Sisk P."/>
            <person name="Stolte C."/>
            <person name="Sykes S."/>
            <person name="Walk T."/>
            <person name="White J."/>
            <person name="Yandava C."/>
            <person name="Haas B."/>
            <person name="Nusbaum C."/>
            <person name="Birren B."/>
        </authorList>
    </citation>
    <scope>NUCLEOTIDE SEQUENCE [LARGE SCALE GENOMIC DNA]</scope>
    <source>
        <strain evidence="3">R3-111a-1</strain>
    </source>
</reference>
<name>J3PH53_GAET3</name>
<evidence type="ECO:0000313" key="2">
    <source>
        <dbReference type="EnsemblFungi" id="EJT69950"/>
    </source>
</evidence>
<keyword evidence="3" id="KW-1185">Reference proteome</keyword>